<dbReference type="EMBL" id="JACOOI010000024">
    <property type="protein sequence ID" value="MBC5644983.1"/>
    <property type="molecule type" value="Genomic_DNA"/>
</dbReference>
<proteinExistence type="predicted"/>
<dbReference type="Proteomes" id="UP000644010">
    <property type="component" value="Unassembled WGS sequence"/>
</dbReference>
<organism evidence="1 2">
    <name type="scientific">Parabacteroides segnis</name>
    <dbReference type="NCBI Taxonomy" id="2763058"/>
    <lineage>
        <taxon>Bacteria</taxon>
        <taxon>Pseudomonadati</taxon>
        <taxon>Bacteroidota</taxon>
        <taxon>Bacteroidia</taxon>
        <taxon>Bacteroidales</taxon>
        <taxon>Tannerellaceae</taxon>
        <taxon>Parabacteroides</taxon>
    </lineage>
</organism>
<accession>A0ABR7E712</accession>
<protein>
    <recommendedName>
        <fullName evidence="3">Lipooligosaccharide sialyltransferase</fullName>
    </recommendedName>
</protein>
<reference evidence="1 2" key="1">
    <citation type="submission" date="2020-08" db="EMBL/GenBank/DDBJ databases">
        <title>Genome public.</title>
        <authorList>
            <person name="Liu C."/>
            <person name="Sun Q."/>
        </authorList>
    </citation>
    <scope>NUCLEOTIDE SEQUENCE [LARGE SCALE GENOMIC DNA]</scope>
    <source>
        <strain evidence="1 2">BX2</strain>
    </source>
</reference>
<dbReference type="RefSeq" id="WP_186960745.1">
    <property type="nucleotide sequence ID" value="NZ_JACOOI010000024.1"/>
</dbReference>
<evidence type="ECO:0008006" key="3">
    <source>
        <dbReference type="Google" id="ProtNLM"/>
    </source>
</evidence>
<sequence length="354" mass="41851">MNLYQLFFPRQKYKAIVYPTSVYSLFLYEMMELYKKEETLFIFRELFAPFGRNICPDYWEIKEVIKNYKLSRLHAYLISSIIWCLSRRYKNIPVYVNGGERHARLFQLFFSHVIFLEDGLGNYLLRDPGPLAALPKQKFRQRFINPSFPPLGMDKKVRTIYLTGFLPVPAVVAPKVRLVSLKELWENKTEVQRREICSAYLPADWESVLASGREILLLTQPWNEDCYTYPEKNFTEADKIELYKTILEGYDEKQVIIKTHPRERTDYRHFFPETLVIDTPTPMELFLLVGLKIKKAITVSSSSIHTFDDSVERVLLGTEITPKIKNETERRRKDYNGQVQWQDDSLVEKYDKGH</sequence>
<dbReference type="InterPro" id="IPR012477">
    <property type="entry name" value="Glyco_transf_52"/>
</dbReference>
<dbReference type="Gene3D" id="3.40.50.11110">
    <property type="entry name" value="Sialyltransferase, C-terminal GT-B Rossman nucleotide-binding domain"/>
    <property type="match status" value="1"/>
</dbReference>
<comment type="caution">
    <text evidence="1">The sequence shown here is derived from an EMBL/GenBank/DDBJ whole genome shotgun (WGS) entry which is preliminary data.</text>
</comment>
<keyword evidence="2" id="KW-1185">Reference proteome</keyword>
<gene>
    <name evidence="1" type="ORF">H8S77_19065</name>
</gene>
<dbReference type="Pfam" id="PF07922">
    <property type="entry name" value="Glyco_transf_52"/>
    <property type="match status" value="1"/>
</dbReference>
<name>A0ABR7E712_9BACT</name>
<evidence type="ECO:0000313" key="2">
    <source>
        <dbReference type="Proteomes" id="UP000644010"/>
    </source>
</evidence>
<evidence type="ECO:0000313" key="1">
    <source>
        <dbReference type="EMBL" id="MBC5644983.1"/>
    </source>
</evidence>